<sequence>MKAYALDFAPERGDRRSAVSRLGGEPVWLDEPQWSLSSRDAGPMTFLAQFRVPEGPAMAMAYLFMNMEGAYTWQPDGGQDALILMPDGRVPPWGRQAPVVNGPLLRGADGRAVCHEVRLTPGTVGEDYIQHIGRQPNWLQGDETPEGWTFLLQLDSMQLCDVVVNFGDLGVGYAFISPDRREGRFLWQSG</sequence>
<accession>A0A7Y7B1G7</accession>
<dbReference type="EMBL" id="JABBXF010000010">
    <property type="protein sequence ID" value="NVK77300.1"/>
    <property type="molecule type" value="Genomic_DNA"/>
</dbReference>
<name>A0A7Y7B1G7_STRMO</name>
<gene>
    <name evidence="1" type="ORF">HG542_06450</name>
</gene>
<keyword evidence="2" id="KW-1185">Reference proteome</keyword>
<reference evidence="1 2" key="1">
    <citation type="submission" date="2020-04" db="EMBL/GenBank/DDBJ databases">
        <title>Draft Genome Sequence of Streptomyces morookaense DSM 40503, an 8-azaguanine-producing strain.</title>
        <authorList>
            <person name="Qi J."/>
            <person name="Gao J.-M."/>
        </authorList>
    </citation>
    <scope>NUCLEOTIDE SEQUENCE [LARGE SCALE GENOMIC DNA]</scope>
    <source>
        <strain evidence="1 2">DSM 40503</strain>
    </source>
</reference>
<dbReference type="InterPro" id="IPR035948">
    <property type="entry name" value="YwqG-like_sf"/>
</dbReference>
<evidence type="ECO:0000313" key="1">
    <source>
        <dbReference type="EMBL" id="NVK77300.1"/>
    </source>
</evidence>
<organism evidence="1 2">
    <name type="scientific">Streptomyces morookaense</name>
    <name type="common">Streptoverticillium morookaense</name>
    <dbReference type="NCBI Taxonomy" id="1970"/>
    <lineage>
        <taxon>Bacteria</taxon>
        <taxon>Bacillati</taxon>
        <taxon>Actinomycetota</taxon>
        <taxon>Actinomycetes</taxon>
        <taxon>Kitasatosporales</taxon>
        <taxon>Streptomycetaceae</taxon>
        <taxon>Streptomyces</taxon>
    </lineage>
</organism>
<evidence type="ECO:0008006" key="3">
    <source>
        <dbReference type="Google" id="ProtNLM"/>
    </source>
</evidence>
<dbReference type="RefSeq" id="WP_171079081.1">
    <property type="nucleotide sequence ID" value="NZ_JABBXF010000010.1"/>
</dbReference>
<dbReference type="SUPFAM" id="SSF103032">
    <property type="entry name" value="Hypothetical protein YwqG"/>
    <property type="match status" value="1"/>
</dbReference>
<dbReference type="Proteomes" id="UP000587462">
    <property type="component" value="Unassembled WGS sequence"/>
</dbReference>
<proteinExistence type="predicted"/>
<dbReference type="Gene3D" id="2.30.320.10">
    <property type="entry name" value="YwqG-like"/>
    <property type="match status" value="1"/>
</dbReference>
<comment type="caution">
    <text evidence="1">The sequence shown here is derived from an EMBL/GenBank/DDBJ whole genome shotgun (WGS) entry which is preliminary data.</text>
</comment>
<protein>
    <recommendedName>
        <fullName evidence="3">DUF1963 domain-containing protein</fullName>
    </recommendedName>
</protein>
<dbReference type="AlphaFoldDB" id="A0A7Y7B1G7"/>
<evidence type="ECO:0000313" key="2">
    <source>
        <dbReference type="Proteomes" id="UP000587462"/>
    </source>
</evidence>